<evidence type="ECO:0000259" key="13">
    <source>
        <dbReference type="PROSITE" id="PS50893"/>
    </source>
</evidence>
<evidence type="ECO:0000259" key="14">
    <source>
        <dbReference type="PROSITE" id="PS50929"/>
    </source>
</evidence>
<dbReference type="PROSITE" id="PS50893">
    <property type="entry name" value="ABC_TRANSPORTER_2"/>
    <property type="match status" value="2"/>
</dbReference>
<keyword evidence="8 12" id="KW-1133">Transmembrane helix</keyword>
<evidence type="ECO:0000256" key="9">
    <source>
        <dbReference type="ARBA" id="ARBA00023136"/>
    </source>
</evidence>
<evidence type="ECO:0000256" key="5">
    <source>
        <dbReference type="ARBA" id="ARBA00022692"/>
    </source>
</evidence>
<dbReference type="PANTHER" id="PTHR24223">
    <property type="entry name" value="ATP-BINDING CASSETTE SUB-FAMILY C"/>
    <property type="match status" value="1"/>
</dbReference>
<evidence type="ECO:0000256" key="12">
    <source>
        <dbReference type="SAM" id="Phobius"/>
    </source>
</evidence>
<feature type="region of interest" description="Disordered" evidence="11">
    <location>
        <begin position="845"/>
        <end position="873"/>
    </location>
</feature>
<dbReference type="Pfam" id="PF00664">
    <property type="entry name" value="ABC_membrane"/>
    <property type="match status" value="2"/>
</dbReference>
<dbReference type="STRING" id="60169.A0A1V6P5G9"/>
<evidence type="ECO:0000313" key="15">
    <source>
        <dbReference type="EMBL" id="OQD72235.1"/>
    </source>
</evidence>
<dbReference type="InterPro" id="IPR017871">
    <property type="entry name" value="ABC_transporter-like_CS"/>
</dbReference>
<name>A0A1V6P5G9_PENPO</name>
<feature type="transmembrane region" description="Helical" evidence="12">
    <location>
        <begin position="262"/>
        <end position="287"/>
    </location>
</feature>
<feature type="transmembrane region" description="Helical" evidence="12">
    <location>
        <begin position="1037"/>
        <end position="1057"/>
    </location>
</feature>
<comment type="caution">
    <text evidence="15">The sequence shown here is derived from an EMBL/GenBank/DDBJ whole genome shotgun (WGS) entry which is preliminary data.</text>
</comment>
<accession>A0A1V6P5G9</accession>
<dbReference type="CDD" id="cd18579">
    <property type="entry name" value="ABC_6TM_ABCC_D1"/>
    <property type="match status" value="1"/>
</dbReference>
<keyword evidence="16" id="KW-1185">Reference proteome</keyword>
<dbReference type="SUPFAM" id="SSF90123">
    <property type="entry name" value="ABC transporter transmembrane region"/>
    <property type="match status" value="2"/>
</dbReference>
<feature type="transmembrane region" description="Helical" evidence="12">
    <location>
        <begin position="938"/>
        <end position="960"/>
    </location>
</feature>
<keyword evidence="4" id="KW-1003">Cell membrane</keyword>
<keyword evidence="9 12" id="KW-0472">Membrane</keyword>
<evidence type="ECO:0000256" key="2">
    <source>
        <dbReference type="ARBA" id="ARBA00009726"/>
    </source>
</evidence>
<organism evidence="15 16">
    <name type="scientific">Penicillium polonicum</name>
    <dbReference type="NCBI Taxonomy" id="60169"/>
    <lineage>
        <taxon>Eukaryota</taxon>
        <taxon>Fungi</taxon>
        <taxon>Dikarya</taxon>
        <taxon>Ascomycota</taxon>
        <taxon>Pezizomycotina</taxon>
        <taxon>Eurotiomycetes</taxon>
        <taxon>Eurotiomycetidae</taxon>
        <taxon>Eurotiales</taxon>
        <taxon>Aspergillaceae</taxon>
        <taxon>Penicillium</taxon>
    </lineage>
</organism>
<dbReference type="InterPro" id="IPR003439">
    <property type="entry name" value="ABC_transporter-like_ATP-bd"/>
</dbReference>
<dbReference type="GO" id="GO:0140359">
    <property type="term" value="F:ABC-type transporter activity"/>
    <property type="evidence" value="ECO:0007669"/>
    <property type="project" value="InterPro"/>
</dbReference>
<dbReference type="OrthoDB" id="6500128at2759"/>
<feature type="domain" description="ABC transporter" evidence="13">
    <location>
        <begin position="610"/>
        <end position="837"/>
    </location>
</feature>
<dbReference type="InterPro" id="IPR003593">
    <property type="entry name" value="AAA+_ATPase"/>
</dbReference>
<gene>
    <name evidence="15" type="ORF">PENPOL_c001G09226</name>
</gene>
<feature type="compositionally biased region" description="Basic and acidic residues" evidence="11">
    <location>
        <begin position="851"/>
        <end position="873"/>
    </location>
</feature>
<feature type="domain" description="ABC transmembrane type-1" evidence="14">
    <location>
        <begin position="275"/>
        <end position="553"/>
    </location>
</feature>
<protein>
    <recommendedName>
        <fullName evidence="17">ABC transporter domain-containing protein</fullName>
    </recommendedName>
</protein>
<feature type="transmembrane region" description="Helical" evidence="12">
    <location>
        <begin position="404"/>
        <end position="425"/>
    </location>
</feature>
<dbReference type="InterPro" id="IPR027417">
    <property type="entry name" value="P-loop_NTPase"/>
</dbReference>
<evidence type="ECO:0000256" key="1">
    <source>
        <dbReference type="ARBA" id="ARBA00004651"/>
    </source>
</evidence>
<feature type="transmembrane region" description="Helical" evidence="12">
    <location>
        <begin position="895"/>
        <end position="918"/>
    </location>
</feature>
<keyword evidence="5 12" id="KW-0812">Transmembrane</keyword>
<dbReference type="InterPro" id="IPR011527">
    <property type="entry name" value="ABC1_TM_dom"/>
</dbReference>
<evidence type="ECO:0000256" key="4">
    <source>
        <dbReference type="ARBA" id="ARBA00022475"/>
    </source>
</evidence>
<feature type="transmembrane region" description="Helical" evidence="12">
    <location>
        <begin position="382"/>
        <end position="398"/>
    </location>
</feature>
<feature type="transmembrane region" description="Helical" evidence="12">
    <location>
        <begin position="132"/>
        <end position="153"/>
    </location>
</feature>
<feature type="transmembrane region" description="Helical" evidence="12">
    <location>
        <begin position="103"/>
        <end position="120"/>
    </location>
</feature>
<dbReference type="EMBL" id="MDYM01000001">
    <property type="protein sequence ID" value="OQD72235.1"/>
    <property type="molecule type" value="Genomic_DNA"/>
</dbReference>
<dbReference type="FunFam" id="3.40.50.300:FF:002145">
    <property type="entry name" value="ABC transporter (MsbA subfamily)"/>
    <property type="match status" value="1"/>
</dbReference>
<feature type="transmembrane region" description="Helical" evidence="12">
    <location>
        <begin position="487"/>
        <end position="513"/>
    </location>
</feature>
<dbReference type="InterPro" id="IPR044746">
    <property type="entry name" value="ABCC_6TM_D1"/>
</dbReference>
<feature type="transmembrane region" description="Helical" evidence="12">
    <location>
        <begin position="73"/>
        <end position="91"/>
    </location>
</feature>
<keyword evidence="3" id="KW-0813">Transport</keyword>
<dbReference type="Pfam" id="PF00005">
    <property type="entry name" value="ABC_tran"/>
    <property type="match status" value="2"/>
</dbReference>
<dbReference type="Gene3D" id="1.20.1560.10">
    <property type="entry name" value="ABC transporter type 1, transmembrane domain"/>
    <property type="match status" value="2"/>
</dbReference>
<keyword evidence="7" id="KW-0067">ATP-binding</keyword>
<dbReference type="GO" id="GO:0016887">
    <property type="term" value="F:ATP hydrolysis activity"/>
    <property type="evidence" value="ECO:0007669"/>
    <property type="project" value="InterPro"/>
</dbReference>
<proteinExistence type="inferred from homology"/>
<dbReference type="GO" id="GO:0005886">
    <property type="term" value="C:plasma membrane"/>
    <property type="evidence" value="ECO:0007669"/>
    <property type="project" value="UniProtKB-SubCell"/>
</dbReference>
<dbReference type="InterPro" id="IPR044726">
    <property type="entry name" value="ABCC_6TM_D2"/>
</dbReference>
<feature type="transmembrane region" description="Helical" evidence="12">
    <location>
        <begin position="159"/>
        <end position="176"/>
    </location>
</feature>
<evidence type="ECO:0000256" key="11">
    <source>
        <dbReference type="SAM" id="MobiDB-lite"/>
    </source>
</evidence>
<dbReference type="PROSITE" id="PS00211">
    <property type="entry name" value="ABC_TRANSPORTER_1"/>
    <property type="match status" value="1"/>
</dbReference>
<dbReference type="FunFam" id="1.20.1560.10:FF:000066">
    <property type="entry name" value="ABC multidrug transporter (Eurofung)"/>
    <property type="match status" value="1"/>
</dbReference>
<evidence type="ECO:0000313" key="16">
    <source>
        <dbReference type="Proteomes" id="UP000191408"/>
    </source>
</evidence>
<comment type="subcellular location">
    <subcellularLocation>
        <location evidence="1">Cell membrane</location>
        <topology evidence="1">Multi-pass membrane protein</topology>
    </subcellularLocation>
</comment>
<dbReference type="GO" id="GO:0005524">
    <property type="term" value="F:ATP binding"/>
    <property type="evidence" value="ECO:0007669"/>
    <property type="project" value="UniProtKB-KW"/>
</dbReference>
<evidence type="ECO:0000256" key="10">
    <source>
        <dbReference type="ARBA" id="ARBA00023180"/>
    </source>
</evidence>
<dbReference type="CDD" id="cd18580">
    <property type="entry name" value="ABC_6TM_ABCC_D2"/>
    <property type="match status" value="1"/>
</dbReference>
<feature type="transmembrane region" description="Helical" evidence="12">
    <location>
        <begin position="525"/>
        <end position="545"/>
    </location>
</feature>
<dbReference type="InterPro" id="IPR050173">
    <property type="entry name" value="ABC_transporter_C-like"/>
</dbReference>
<feature type="domain" description="ABC transmembrane type-1" evidence="14">
    <location>
        <begin position="902"/>
        <end position="1178"/>
    </location>
</feature>
<reference evidence="16" key="1">
    <citation type="journal article" date="2017" name="Nat. Microbiol.">
        <title>Global analysis of biosynthetic gene clusters reveals vast potential of secondary metabolite production in Penicillium species.</title>
        <authorList>
            <person name="Nielsen J.C."/>
            <person name="Grijseels S."/>
            <person name="Prigent S."/>
            <person name="Ji B."/>
            <person name="Dainat J."/>
            <person name="Nielsen K.F."/>
            <person name="Frisvad J.C."/>
            <person name="Workman M."/>
            <person name="Nielsen J."/>
        </authorList>
    </citation>
    <scope>NUCLEOTIDE SEQUENCE [LARGE SCALE GENOMIC DNA]</scope>
    <source>
        <strain evidence="16">IBT 4502</strain>
    </source>
</reference>
<dbReference type="PROSITE" id="PS50929">
    <property type="entry name" value="ABC_TM1F"/>
    <property type="match status" value="2"/>
</dbReference>
<feature type="transmembrane region" description="Helical" evidence="12">
    <location>
        <begin position="1124"/>
        <end position="1144"/>
    </location>
</feature>
<feature type="transmembrane region" description="Helical" evidence="12">
    <location>
        <begin position="307"/>
        <end position="329"/>
    </location>
</feature>
<dbReference type="SUPFAM" id="SSF52540">
    <property type="entry name" value="P-loop containing nucleoside triphosphate hydrolases"/>
    <property type="match status" value="2"/>
</dbReference>
<evidence type="ECO:0000256" key="3">
    <source>
        <dbReference type="ARBA" id="ARBA00022448"/>
    </source>
</evidence>
<comment type="similarity">
    <text evidence="2">Belongs to the ABC transporter superfamily. ABCC family. Conjugate transporter (TC 3.A.1.208) subfamily.</text>
</comment>
<dbReference type="SMART" id="SM00382">
    <property type="entry name" value="AAA"/>
    <property type="match status" value="2"/>
</dbReference>
<evidence type="ECO:0000256" key="7">
    <source>
        <dbReference type="ARBA" id="ARBA00022840"/>
    </source>
</evidence>
<dbReference type="PANTHER" id="PTHR24223:SF404">
    <property type="entry name" value="ABC MULTIDRUG TRANSPORTER (EUROFUNG)-RELATED"/>
    <property type="match status" value="1"/>
</dbReference>
<keyword evidence="6" id="KW-0547">Nucleotide-binding</keyword>
<evidence type="ECO:0000256" key="6">
    <source>
        <dbReference type="ARBA" id="ARBA00022741"/>
    </source>
</evidence>
<evidence type="ECO:0000256" key="8">
    <source>
        <dbReference type="ARBA" id="ARBA00022989"/>
    </source>
</evidence>
<sequence>MGSNICPVNSDNQFKIAVDIDCRSFDFALLFEDAIFSILPAVSFLVWLIPRLEILRRSPVKSSSLRFAIYKSVLLFLLFVLQIIFTVYQVQTVALHTRISTPAAAINIATTLAAIILSFLEDQRTIQPSDTLIVYFSALSILYIPHLRTLWLIPSIPVPRGLFTAIYIVVIMITVLESAQKVNFIQPVYQNVTVEEIHGFWGRNLFAWVLPLFRNAYRSIICLDDLPNIDSTLLGQNAEARLAQTWSNSHGKYRLIKATFRAYYRPLLSAIVPRILLAGFTFCQPFLLSATIEWMSSPTTAEGQQYGHALVGAYALVYTGIAVSTAIYYRQASRLAAVVRSGLIAMIHEQTLALRSTANSKNADAVALMGTDTTRIISSMRSLHEIWASLISVVVAIWLLENQVYLACVVPAVIAVGCIIATTPVSARCGEAQKKWVGHIQERLAVITTMLEDIKAVKMMGLEVVLSDIITRCRKVELGASKRFRKLIVGVVMLSSVSVDLSPYAVFLVYTIIALAKHDAQILTTQAFTTLSLISILTTPLMSFIQSLPTVTQSIGCFDRIQNYCLRERSSEFLPTHTKSEPLIDGSVELSQVSGATKAPRRSVSCDQFVSFQNTFISWAAESSPVIHDLTLSIPTGKIVMVVGSVGCGKSALLRTIMGQTQVDRGTVYRAPGKKAYCPQNPWIINSSIQDNITGWTPLDQKWYELTISACGLEDDISKFPQGSMHIAGSSGIALSGGQKQRVALARAVYSRLPNVVLDDTFSGLDAQNTRIIGERLFGYDGIFRRTSTTVVLATHTRSLLPYADEVILLENGRKVIQCTYQELIDQLPEYTQSSLNDKDNAVVTEPNEITEPKPLLRHESTERTESQSTEAKKNLARRDGSWSIYSYYARKAGLLQVTFFVALFLAYGLTTQFSSIWLKWWSDANEAHPNSDIAKYLGVYTFISLLAILSLGAGCWMLIVEIVGNTSLALHSDLLHSVLRAPFSFFQKTDIGSIMNRFSQDMELIDFGLPINALNFVEALSLCVVSLVLLCVVGKYITIALPFVLVTISILQHGYLRTSRQVRLLDIEAKELLFSHFQETVNGLPVIQSLGWQPQLHQQCLAKLDVTQKPFYMLFCIRQGLKLALDILVMLLAVILVAVVTALKDRFSAGEIGVALNLIISISQNLNTAIEAWTEMEISLGAVARVQEFMKGTPAEASAGIEEGWLTRADIRFDNVSTGYRSDSASDRPVLLDLSFHIPYGQKIAICGPSGSGKTSLIMTILRMLEISQGRITIDNVDISTIHPAALRSQITVIPQDPFFLPGTLRYCFNPTGTLSEERIVAAIKKVGLWDSICRKGGLDATFNALDWSYGERQLLALARALTTPSPLLILDEATSGVDWETESRILEIIEQECAAQTVIAVVHRLRHIERFDRVALLQHGELVEFDAPRALLGRESEFRKLHAASQSGQVLNS</sequence>
<feature type="transmembrane region" description="Helical" evidence="12">
    <location>
        <begin position="1008"/>
        <end position="1031"/>
    </location>
</feature>
<dbReference type="Gene3D" id="3.40.50.300">
    <property type="entry name" value="P-loop containing nucleotide triphosphate hydrolases"/>
    <property type="match status" value="2"/>
</dbReference>
<dbReference type="Proteomes" id="UP000191408">
    <property type="component" value="Unassembled WGS sequence"/>
</dbReference>
<evidence type="ECO:0008006" key="17">
    <source>
        <dbReference type="Google" id="ProtNLM"/>
    </source>
</evidence>
<dbReference type="InterPro" id="IPR036640">
    <property type="entry name" value="ABC1_TM_sf"/>
</dbReference>
<keyword evidence="10" id="KW-0325">Glycoprotein</keyword>
<feature type="transmembrane region" description="Helical" evidence="12">
    <location>
        <begin position="34"/>
        <end position="52"/>
    </location>
</feature>
<dbReference type="FunFam" id="1.20.1560.10:FF:000055">
    <property type="entry name" value="ABC multidrug transporter (Eurofung)"/>
    <property type="match status" value="1"/>
</dbReference>
<feature type="domain" description="ABC transporter" evidence="13">
    <location>
        <begin position="1212"/>
        <end position="1446"/>
    </location>
</feature>